<evidence type="ECO:0000259" key="2">
    <source>
        <dbReference type="Pfam" id="PF13681"/>
    </source>
</evidence>
<feature type="domain" description="Type 4 fimbrial biogenesis protein PilX N-terminal" evidence="3">
    <location>
        <begin position="21"/>
        <end position="70"/>
    </location>
</feature>
<dbReference type="Pfam" id="PF14341">
    <property type="entry name" value="PilX_N"/>
    <property type="match status" value="1"/>
</dbReference>
<sequence>MTHVFAPHLRSLCAPPARRSSGVSLIVVLLILVVVSILGVSGIQISMMGERGTRNDRDQQVAWQAAEAALVDAEFDIEGLPASSTTKRNALFDVKAPALNSFAANCGTSGNLTGLCALNDTGKPAWLAVDFTTTGASAPTVQFGTFTGRDFPSGSKGIQPALPPRYVIEPIPDPRNSRTQQQQNRRYVYRVTAMGFGPNAETQAVVQMIYRN</sequence>
<feature type="domain" description="PilX/PilW C-terminal" evidence="2">
    <location>
        <begin position="114"/>
        <end position="211"/>
    </location>
</feature>
<dbReference type="OrthoDB" id="5405962at2"/>
<reference evidence="4" key="1">
    <citation type="submission" date="2017-05" db="EMBL/GenBank/DDBJ databases">
        <title>Polyphasic characterization of four soil-derived phenanthrene-degrading Acidovorax strains and proposal of Acidovorax phenanthrenivorans sp. nov.</title>
        <authorList>
            <person name="Singleton D."/>
            <person name="Lee J."/>
            <person name="Dickey A.N."/>
            <person name="Stroud A."/>
            <person name="Scholl E.H."/>
            <person name="Wright F.A."/>
            <person name="Aitken M.D."/>
        </authorList>
    </citation>
    <scope>NUCLEOTIDE SEQUENCE</scope>
    <source>
        <strain evidence="4">P4</strain>
    </source>
</reference>
<dbReference type="Pfam" id="PF13681">
    <property type="entry name" value="PilX"/>
    <property type="match status" value="1"/>
</dbReference>
<name>A0A240UFG0_9BURK</name>
<dbReference type="AlphaFoldDB" id="A0A240UFG0"/>
<gene>
    <name evidence="4" type="ORF">CBP36_13995</name>
</gene>
<keyword evidence="5" id="KW-1185">Reference proteome</keyword>
<evidence type="ECO:0000313" key="5">
    <source>
        <dbReference type="Proteomes" id="UP000194440"/>
    </source>
</evidence>
<keyword evidence="1" id="KW-0812">Transmembrane</keyword>
<evidence type="ECO:0000256" key="1">
    <source>
        <dbReference type="SAM" id="Phobius"/>
    </source>
</evidence>
<dbReference type="EMBL" id="CP021366">
    <property type="protein sequence ID" value="ART59792.1"/>
    <property type="molecule type" value="Genomic_DNA"/>
</dbReference>
<evidence type="ECO:0000259" key="3">
    <source>
        <dbReference type="Pfam" id="PF14341"/>
    </source>
</evidence>
<evidence type="ECO:0000313" key="4">
    <source>
        <dbReference type="EMBL" id="ART59792.1"/>
    </source>
</evidence>
<evidence type="ECO:0008006" key="6">
    <source>
        <dbReference type="Google" id="ProtNLM"/>
    </source>
</evidence>
<proteinExistence type="predicted"/>
<feature type="transmembrane region" description="Helical" evidence="1">
    <location>
        <begin position="25"/>
        <end position="47"/>
    </location>
</feature>
<dbReference type="RefSeq" id="WP_086927844.1">
    <property type="nucleotide sequence ID" value="NZ_CP021362.1"/>
</dbReference>
<keyword evidence="1" id="KW-1133">Transmembrane helix</keyword>
<keyword evidence="1" id="KW-0472">Membrane</keyword>
<accession>A0A240UFG0</accession>
<dbReference type="InterPro" id="IPR025746">
    <property type="entry name" value="PilX_N_dom"/>
</dbReference>
<dbReference type="InterPro" id="IPR025205">
    <property type="entry name" value="PilX/PilW_C"/>
</dbReference>
<organism evidence="4 5">
    <name type="scientific">Acidovorax carolinensis</name>
    <dbReference type="NCBI Taxonomy" id="553814"/>
    <lineage>
        <taxon>Bacteria</taxon>
        <taxon>Pseudomonadati</taxon>
        <taxon>Pseudomonadota</taxon>
        <taxon>Betaproteobacteria</taxon>
        <taxon>Burkholderiales</taxon>
        <taxon>Comamonadaceae</taxon>
        <taxon>Acidovorax</taxon>
    </lineage>
</organism>
<dbReference type="Proteomes" id="UP000194440">
    <property type="component" value="Chromosome"/>
</dbReference>
<dbReference type="KEGG" id="acip:CBP36_13995"/>
<protein>
    <recommendedName>
        <fullName evidence="6">Pilus assembly protein PilX</fullName>
    </recommendedName>
</protein>
<dbReference type="KEGG" id="acis:CBP35_04935"/>